<organism evidence="2 3">
    <name type="scientific">Stackebrandtia endophytica</name>
    <dbReference type="NCBI Taxonomy" id="1496996"/>
    <lineage>
        <taxon>Bacteria</taxon>
        <taxon>Bacillati</taxon>
        <taxon>Actinomycetota</taxon>
        <taxon>Actinomycetes</taxon>
        <taxon>Glycomycetales</taxon>
        <taxon>Glycomycetaceae</taxon>
        <taxon>Stackebrandtia</taxon>
    </lineage>
</organism>
<sequence>MSGDERTEVTIDGERLTLTRPHKVMYPDTGFTKAEVIDYYLTVADHLLPHLADRPVTRIRYPNGTSEMKFYEKNAPKGTPEWVRTENLPTPGSSKGRAFTDFVVVERVATLAWLGNLAALELHTTQWKVEQKEEPRHPDRLVADLDPGEGAGMAECVEVALILRDRLAQDGLTAYPKSSGKKGVHLCCPIAAEQTDGVVSDYARRVAYELSEEYGDLITANMRKIHRTGRVFIDWSQNNAAKTTVAPYSLRNLGSPTVSTPLTWDELQSGMDVAMPPETVVSRLESHGDLWAPLLEPGPRVPED</sequence>
<dbReference type="NCBIfam" id="TIGR02778">
    <property type="entry name" value="ligD_pol"/>
    <property type="match status" value="1"/>
</dbReference>
<accession>A0A543AUM9</accession>
<dbReference type="PANTHER" id="PTHR42705">
    <property type="entry name" value="BIFUNCTIONAL NON-HOMOLOGOUS END JOINING PROTEIN LIGD"/>
    <property type="match status" value="1"/>
</dbReference>
<dbReference type="Pfam" id="PF21686">
    <property type="entry name" value="LigD_Prim-Pol"/>
    <property type="match status" value="1"/>
</dbReference>
<dbReference type="InterPro" id="IPR033649">
    <property type="entry name" value="MtLigD_Pol-like"/>
</dbReference>
<dbReference type="InterPro" id="IPR014145">
    <property type="entry name" value="LigD_pol_dom"/>
</dbReference>
<reference evidence="2 3" key="1">
    <citation type="submission" date="2019-06" db="EMBL/GenBank/DDBJ databases">
        <title>Sequencing the genomes of 1000 actinobacteria strains.</title>
        <authorList>
            <person name="Klenk H.-P."/>
        </authorList>
    </citation>
    <scope>NUCLEOTIDE SEQUENCE [LARGE SCALE GENOMIC DNA]</scope>
    <source>
        <strain evidence="2 3">DSM 45928</strain>
    </source>
</reference>
<dbReference type="OrthoDB" id="9802472at2"/>
<keyword evidence="3" id="KW-1185">Reference proteome</keyword>
<dbReference type="PANTHER" id="PTHR42705:SF2">
    <property type="entry name" value="BIFUNCTIONAL NON-HOMOLOGOUS END JOINING PROTEIN LIGD"/>
    <property type="match status" value="1"/>
</dbReference>
<dbReference type="InParanoid" id="A0A543AUM9"/>
<dbReference type="AlphaFoldDB" id="A0A543AUM9"/>
<feature type="domain" description="DNA ligase D polymerase" evidence="1">
    <location>
        <begin position="32"/>
        <end position="291"/>
    </location>
</feature>
<protein>
    <submittedName>
        <fullName evidence="2">Bifunctional non-homologous end joining protein LigD</fullName>
    </submittedName>
</protein>
<evidence type="ECO:0000313" key="2">
    <source>
        <dbReference type="EMBL" id="TQL76298.1"/>
    </source>
</evidence>
<name>A0A543AUM9_9ACTN</name>
<evidence type="ECO:0000259" key="1">
    <source>
        <dbReference type="Pfam" id="PF21686"/>
    </source>
</evidence>
<dbReference type="EMBL" id="VFOW01000001">
    <property type="protein sequence ID" value="TQL76298.1"/>
    <property type="molecule type" value="Genomic_DNA"/>
</dbReference>
<gene>
    <name evidence="2" type="ORF">FB566_1822</name>
</gene>
<dbReference type="Proteomes" id="UP000317043">
    <property type="component" value="Unassembled WGS sequence"/>
</dbReference>
<evidence type="ECO:0000313" key="3">
    <source>
        <dbReference type="Proteomes" id="UP000317043"/>
    </source>
</evidence>
<comment type="caution">
    <text evidence="2">The sequence shown here is derived from an EMBL/GenBank/DDBJ whole genome shotgun (WGS) entry which is preliminary data.</text>
</comment>
<dbReference type="Gene3D" id="3.90.920.10">
    <property type="entry name" value="DNA primase, PRIM domain"/>
    <property type="match status" value="1"/>
</dbReference>
<proteinExistence type="predicted"/>
<dbReference type="CDD" id="cd04863">
    <property type="entry name" value="MtLigD_Pol_like"/>
    <property type="match status" value="1"/>
</dbReference>
<dbReference type="RefSeq" id="WP_142037490.1">
    <property type="nucleotide sequence ID" value="NZ_JBHTGS010000001.1"/>
</dbReference>
<dbReference type="InterPro" id="IPR052171">
    <property type="entry name" value="NHEJ_LigD"/>
</dbReference>